<evidence type="ECO:0000256" key="4">
    <source>
        <dbReference type="ARBA" id="ARBA00022737"/>
    </source>
</evidence>
<dbReference type="GO" id="GO:0008270">
    <property type="term" value="F:zinc ion binding"/>
    <property type="evidence" value="ECO:0007669"/>
    <property type="project" value="UniProtKB-UniRule"/>
</dbReference>
<keyword evidence="6 18" id="KW-0227">DNA damage</keyword>
<dbReference type="GO" id="GO:0009381">
    <property type="term" value="F:excinuclease ABC activity"/>
    <property type="evidence" value="ECO:0007669"/>
    <property type="project" value="UniProtKB-UniRule"/>
</dbReference>
<dbReference type="Proteomes" id="UP000186471">
    <property type="component" value="Unassembled WGS sequence"/>
</dbReference>
<reference evidence="20 21" key="1">
    <citation type="submission" date="2016-12" db="EMBL/GenBank/DDBJ databases">
        <title>Genomic comparison of strains in the 'Actinomyces naeslundii' group.</title>
        <authorList>
            <person name="Mughal S.R."/>
            <person name="Do T."/>
            <person name="Gilbert S.C."/>
            <person name="Witherden E.A."/>
            <person name="Didelot X."/>
            <person name="Beighton D."/>
        </authorList>
    </citation>
    <scope>NUCLEOTIDE SEQUENCE [LARGE SCALE GENOMIC DNA]</scope>
    <source>
        <strain evidence="20 21">R21091</strain>
    </source>
</reference>
<dbReference type="InterPro" id="IPR041552">
    <property type="entry name" value="UvrA_DNA-bd"/>
</dbReference>
<keyword evidence="14 18" id="KW-0742">SOS response</keyword>
<keyword evidence="4 18" id="KW-0677">Repeat</keyword>
<accession>A0A1Q8VA41</accession>
<feature type="binding site" evidence="18">
    <location>
        <begin position="32"/>
        <end position="39"/>
    </location>
    <ligand>
        <name>ATP</name>
        <dbReference type="ChEBI" id="CHEBI:30616"/>
    </ligand>
</feature>
<keyword evidence="13 18" id="KW-0234">DNA repair</keyword>
<dbReference type="PANTHER" id="PTHR43152">
    <property type="entry name" value="UVRABC SYSTEM PROTEIN A"/>
    <property type="match status" value="1"/>
</dbReference>
<proteinExistence type="inferred from homology"/>
<protein>
    <recommendedName>
        <fullName evidence="16 18">UvrABC system protein A</fullName>
        <shortName evidence="18">UvrA protein</shortName>
    </recommendedName>
    <alternativeName>
        <fullName evidence="17 18">Excinuclease ABC subunit A</fullName>
    </alternativeName>
</protein>
<comment type="subunit">
    <text evidence="18">Forms a heterotetramer with UvrB during the search for lesions.</text>
</comment>
<dbReference type="PROSITE" id="PS00211">
    <property type="entry name" value="ABC_TRANSPORTER_1"/>
    <property type="match status" value="2"/>
</dbReference>
<evidence type="ECO:0000256" key="6">
    <source>
        <dbReference type="ARBA" id="ARBA00022763"/>
    </source>
</evidence>
<keyword evidence="8 18" id="KW-0863">Zinc-finger</keyword>
<keyword evidence="11 18" id="KW-0267">Excision nuclease</keyword>
<keyword evidence="10 18" id="KW-0067">ATP-binding</keyword>
<evidence type="ECO:0000256" key="12">
    <source>
        <dbReference type="ARBA" id="ARBA00023125"/>
    </source>
</evidence>
<evidence type="ECO:0000256" key="10">
    <source>
        <dbReference type="ARBA" id="ARBA00022840"/>
    </source>
</evidence>
<sequence>MNDSLIIRGAREHNLKGVDLDLPRDTMIVFTGLSGSGKSSLAFDTIFAEGQRRYVESLSSYARQFLGQMDKPDVELIEGLSPAVSIDQKSTSRNPRSTVGTVTEIYDYLRLLYARAGVQHCPVCDAVISSQTPQQIVDQVRSLPEGTRFQVLAPVVRGRKGEYSELFGELRGRGFNRVRVDGASERLDNPPTLNKRLKHDIEVIVDRLVVREGIRQRLTDSVETALGLAEGLVIIEQVDLPEDDSDRERRYSEKRACPNEHPLALDEMEPRTFSFNSPYGACPACTGIGTRLEVDPELVVPDEELTLAEGAVAPWSSHQKYFTRQLEALGKELSFDVDTPWCALPARAREAILRGKDYEVKVTYRNRWGRERIYSTGFEGVLDYVMRKHDETESDWSRERYQAYMREIPCPACAGARLKPEVLAVRVGELSIAQLCELPIAEARDFLTNLNLTGQAAQIAGSVLTEINARLGFLVDVGLDYLSLARGAATLSGGEAQRIRLATQIGSGLVGVLYVLDEPSIGLHQRDNTRLIETLQRLRDLGNTLIVVEHDEDTIRSADWIVDIGPGAGELGGEVVYSGDVAGLAGAEGSVTGDYLARRRQIEIPATRRKRDKGREVTVVGARENNLKDVTVSFPLGVLTAVTGVSGSGKSSLVNSILFQVLANRLNRARGVPGRHKTVRGVEHLDKVVHVDQSPIGRTPRSNPATYTGVWDHIRKIFAAVPESKVRGYGPGRFSFNVKGGRCESCKGDGTLKIEMNFLPDVYVPCEVCHGARYNRETLEIRYKDKTVADVLDMTIHQAAEFFSASSVISRHLNTLVEVGLGYVRLGQSATTLSGGEAQRVKLATELQRRSTGRTIYVLDEPTTGLHFEDIRKLLGVLQGLVDKGNSVVVIEHNLDVIANADWVIDMGPEGGKGGGTVVVAGTPEKVSATESSYTGQFLAPVLEAARG</sequence>
<keyword evidence="5 18" id="KW-0547">Nucleotide-binding</keyword>
<dbReference type="GO" id="GO:0005737">
    <property type="term" value="C:cytoplasm"/>
    <property type="evidence" value="ECO:0007669"/>
    <property type="project" value="UniProtKB-SubCell"/>
</dbReference>
<dbReference type="InterPro" id="IPR041102">
    <property type="entry name" value="UvrA_inter"/>
</dbReference>
<dbReference type="InterPro" id="IPR004602">
    <property type="entry name" value="UvrA"/>
</dbReference>
<keyword evidence="12 18" id="KW-0238">DNA-binding</keyword>
<dbReference type="Pfam" id="PF17760">
    <property type="entry name" value="UvrA_inter"/>
    <property type="match status" value="1"/>
</dbReference>
<dbReference type="SUPFAM" id="SSF52540">
    <property type="entry name" value="P-loop containing nucleoside triphosphate hydrolases"/>
    <property type="match status" value="2"/>
</dbReference>
<evidence type="ECO:0000256" key="18">
    <source>
        <dbReference type="HAMAP-Rule" id="MF_00205"/>
    </source>
</evidence>
<dbReference type="GO" id="GO:0005524">
    <property type="term" value="F:ATP binding"/>
    <property type="evidence" value="ECO:0007669"/>
    <property type="project" value="UniProtKB-UniRule"/>
</dbReference>
<evidence type="ECO:0000256" key="3">
    <source>
        <dbReference type="ARBA" id="ARBA00022723"/>
    </source>
</evidence>
<keyword evidence="9 18" id="KW-0862">Zinc</keyword>
<evidence type="ECO:0000256" key="9">
    <source>
        <dbReference type="ARBA" id="ARBA00022833"/>
    </source>
</evidence>
<dbReference type="Gene3D" id="3.40.50.300">
    <property type="entry name" value="P-loop containing nucleotide triphosphate hydrolases"/>
    <property type="match status" value="2"/>
</dbReference>
<dbReference type="Gene3D" id="1.20.1580.10">
    <property type="entry name" value="ABC transporter ATPase like domain"/>
    <property type="match status" value="2"/>
</dbReference>
<feature type="zinc finger region" description="C4-type" evidence="18">
    <location>
        <begin position="743"/>
        <end position="769"/>
    </location>
</feature>
<dbReference type="InterPro" id="IPR017871">
    <property type="entry name" value="ABC_transporter-like_CS"/>
</dbReference>
<feature type="domain" description="ABC transporter" evidence="19">
    <location>
        <begin position="612"/>
        <end position="940"/>
    </location>
</feature>
<dbReference type="HAMAP" id="MF_00205">
    <property type="entry name" value="UvrA"/>
    <property type="match status" value="1"/>
</dbReference>
<feature type="binding site" evidence="18">
    <location>
        <begin position="644"/>
        <end position="651"/>
    </location>
    <ligand>
        <name>ATP</name>
        <dbReference type="ChEBI" id="CHEBI:30616"/>
    </ligand>
</feature>
<evidence type="ECO:0000256" key="8">
    <source>
        <dbReference type="ARBA" id="ARBA00022771"/>
    </source>
</evidence>
<dbReference type="FunFam" id="1.20.1580.10:FF:000001">
    <property type="entry name" value="UvrABC system protein A"/>
    <property type="match status" value="1"/>
</dbReference>
<evidence type="ECO:0000256" key="5">
    <source>
        <dbReference type="ARBA" id="ARBA00022741"/>
    </source>
</evidence>
<dbReference type="EMBL" id="MSKK01000042">
    <property type="protein sequence ID" value="OLO44982.1"/>
    <property type="molecule type" value="Genomic_DNA"/>
</dbReference>
<dbReference type="InterPro" id="IPR027417">
    <property type="entry name" value="P-loop_NTPase"/>
</dbReference>
<dbReference type="InterPro" id="IPR013815">
    <property type="entry name" value="ATP_grasp_subdomain_1"/>
</dbReference>
<dbReference type="RefSeq" id="WP_075412171.1">
    <property type="nucleotide sequence ID" value="NZ_MSKK01000042.1"/>
</dbReference>
<dbReference type="GO" id="GO:0003677">
    <property type="term" value="F:DNA binding"/>
    <property type="evidence" value="ECO:0007669"/>
    <property type="project" value="UniProtKB-UniRule"/>
</dbReference>
<dbReference type="InterPro" id="IPR003439">
    <property type="entry name" value="ABC_transporter-like_ATP-bd"/>
</dbReference>
<gene>
    <name evidence="18" type="primary">uvrA</name>
    <name evidence="20" type="ORF">BKH31_10030</name>
</gene>
<dbReference type="PANTHER" id="PTHR43152:SF3">
    <property type="entry name" value="UVRABC SYSTEM PROTEIN A"/>
    <property type="match status" value="1"/>
</dbReference>
<organism evidence="20 21">
    <name type="scientific">Actinomyces oris</name>
    <dbReference type="NCBI Taxonomy" id="544580"/>
    <lineage>
        <taxon>Bacteria</taxon>
        <taxon>Bacillati</taxon>
        <taxon>Actinomycetota</taxon>
        <taxon>Actinomycetes</taxon>
        <taxon>Actinomycetales</taxon>
        <taxon>Actinomycetaceae</taxon>
        <taxon>Actinomyces</taxon>
    </lineage>
</organism>
<dbReference type="GO" id="GO:0016887">
    <property type="term" value="F:ATP hydrolysis activity"/>
    <property type="evidence" value="ECO:0007669"/>
    <property type="project" value="InterPro"/>
</dbReference>
<dbReference type="Gene3D" id="3.30.1490.20">
    <property type="entry name" value="ATP-grasp fold, A domain"/>
    <property type="match status" value="1"/>
</dbReference>
<dbReference type="Gene3D" id="1.10.8.280">
    <property type="entry name" value="ABC transporter ATPase domain-like"/>
    <property type="match status" value="1"/>
</dbReference>
<comment type="caution">
    <text evidence="20">The sequence shown here is derived from an EMBL/GenBank/DDBJ whole genome shotgun (WGS) entry which is preliminary data.</text>
</comment>
<dbReference type="GO" id="GO:0009432">
    <property type="term" value="P:SOS response"/>
    <property type="evidence" value="ECO:0007669"/>
    <property type="project" value="UniProtKB-UniRule"/>
</dbReference>
<comment type="similarity">
    <text evidence="15 18">Belongs to the ABC transporter superfamily. UvrA family.</text>
</comment>
<evidence type="ECO:0000256" key="7">
    <source>
        <dbReference type="ARBA" id="ARBA00022769"/>
    </source>
</evidence>
<evidence type="ECO:0000256" key="17">
    <source>
        <dbReference type="ARBA" id="ARBA00042156"/>
    </source>
</evidence>
<evidence type="ECO:0000313" key="21">
    <source>
        <dbReference type="Proteomes" id="UP000186471"/>
    </source>
</evidence>
<dbReference type="GO" id="GO:0009380">
    <property type="term" value="C:excinuclease repair complex"/>
    <property type="evidence" value="ECO:0007669"/>
    <property type="project" value="InterPro"/>
</dbReference>
<dbReference type="AlphaFoldDB" id="A0A1Q8VA41"/>
<evidence type="ECO:0000259" key="19">
    <source>
        <dbReference type="PROSITE" id="PS50893"/>
    </source>
</evidence>
<keyword evidence="3 18" id="KW-0479">Metal-binding</keyword>
<evidence type="ECO:0000313" key="20">
    <source>
        <dbReference type="EMBL" id="OLO44982.1"/>
    </source>
</evidence>
<comment type="function">
    <text evidence="18">The UvrABC repair system catalyzes the recognition and processing of DNA lesions. UvrA is an ATPase and a DNA-binding protein. A damage recognition complex composed of 2 UvrA and 2 UvrB subunits scans DNA for abnormalities. When the presence of a lesion has been verified by UvrB, the UvrA molecules dissociate.</text>
</comment>
<comment type="caution">
    <text evidence="18">Lacks conserved residue(s) required for the propagation of feature annotation.</text>
</comment>
<evidence type="ECO:0000256" key="16">
    <source>
        <dbReference type="ARBA" id="ARBA00039316"/>
    </source>
</evidence>
<name>A0A1Q8VA41_9ACTO</name>
<evidence type="ECO:0000256" key="1">
    <source>
        <dbReference type="ARBA" id="ARBA00004496"/>
    </source>
</evidence>
<dbReference type="PROSITE" id="PS50893">
    <property type="entry name" value="ABC_TRANSPORTER_2"/>
    <property type="match status" value="1"/>
</dbReference>
<dbReference type="NCBIfam" id="NF001503">
    <property type="entry name" value="PRK00349.1"/>
    <property type="match status" value="1"/>
</dbReference>
<keyword evidence="7 18" id="KW-0228">DNA excision</keyword>
<evidence type="ECO:0000256" key="14">
    <source>
        <dbReference type="ARBA" id="ARBA00023236"/>
    </source>
</evidence>
<evidence type="ECO:0000256" key="13">
    <source>
        <dbReference type="ARBA" id="ARBA00023204"/>
    </source>
</evidence>
<evidence type="ECO:0000256" key="15">
    <source>
        <dbReference type="ARBA" id="ARBA00038000"/>
    </source>
</evidence>
<dbReference type="CDD" id="cd03271">
    <property type="entry name" value="ABC_UvrA_II"/>
    <property type="match status" value="1"/>
</dbReference>
<evidence type="ECO:0000256" key="11">
    <source>
        <dbReference type="ARBA" id="ARBA00022881"/>
    </source>
</evidence>
<keyword evidence="2 18" id="KW-0963">Cytoplasm</keyword>
<dbReference type="FunFam" id="1.20.1580.10:FF:000002">
    <property type="entry name" value="UvrABC system protein A"/>
    <property type="match status" value="1"/>
</dbReference>
<comment type="subcellular location">
    <subcellularLocation>
        <location evidence="1 18">Cytoplasm</location>
    </subcellularLocation>
</comment>
<dbReference type="Pfam" id="PF17755">
    <property type="entry name" value="UvrA_DNA-bind"/>
    <property type="match status" value="1"/>
</dbReference>
<dbReference type="NCBIfam" id="TIGR00630">
    <property type="entry name" value="uvra"/>
    <property type="match status" value="1"/>
</dbReference>
<dbReference type="GO" id="GO:0006289">
    <property type="term" value="P:nucleotide-excision repair"/>
    <property type="evidence" value="ECO:0007669"/>
    <property type="project" value="UniProtKB-UniRule"/>
</dbReference>
<evidence type="ECO:0000256" key="2">
    <source>
        <dbReference type="ARBA" id="ARBA00022490"/>
    </source>
</evidence>
<dbReference type="OrthoDB" id="9809851at2"/>